<dbReference type="Pfam" id="PF04922">
    <property type="entry name" value="DIE2_ALG10"/>
    <property type="match status" value="1"/>
</dbReference>
<keyword evidence="7" id="KW-0808">Transferase</keyword>
<feature type="transmembrane region" description="Helical" evidence="14">
    <location>
        <begin position="25"/>
        <end position="44"/>
    </location>
</feature>
<evidence type="ECO:0000256" key="1">
    <source>
        <dbReference type="ARBA" id="ARBA00004477"/>
    </source>
</evidence>
<keyword evidence="11 14" id="KW-0472">Membrane</keyword>
<evidence type="ECO:0000256" key="6">
    <source>
        <dbReference type="ARBA" id="ARBA00022676"/>
    </source>
</evidence>
<keyword evidence="10 14" id="KW-1133">Transmembrane helix</keyword>
<comment type="subcellular location">
    <subcellularLocation>
        <location evidence="1">Endoplasmic reticulum membrane</location>
        <topology evidence="1">Multi-pass membrane protein</topology>
    </subcellularLocation>
</comment>
<feature type="transmembrane region" description="Helical" evidence="14">
    <location>
        <begin position="56"/>
        <end position="74"/>
    </location>
</feature>
<proteinExistence type="inferred from homology"/>
<keyword evidence="16" id="KW-1185">Reference proteome</keyword>
<accession>A0A1Y1WW06</accession>
<sequence>MKMIQNNFELPEVVLQTIYEIKENYSILLLNYFFTILLPFLYYSCYKEIYPFVNKIQATLFVIVLSLTNIVFYSPSFEYVNFKNVSQILVLSSYYFSLKNEYTISSLISFFALMVDKSNILWILFIVFSKISYIFYSLNNKKHDMRTKLSSIGEIFKELNFYSLNLKRYQKYMTPVIYPYIIFILLYFIIDYLFKNQFGIFKKKLSKNEGNNTNILDLNYAIYIFAVIAFYSINSLLNLANLKKDMKYFYKRYFSKHIFSIMAMIISLFSLIFAKYM</sequence>
<dbReference type="GO" id="GO:0006488">
    <property type="term" value="P:dolichol-linked oligosaccharide biosynthetic process"/>
    <property type="evidence" value="ECO:0007669"/>
    <property type="project" value="InterPro"/>
</dbReference>
<evidence type="ECO:0000313" key="16">
    <source>
        <dbReference type="Proteomes" id="UP000193944"/>
    </source>
</evidence>
<feature type="transmembrane region" description="Helical" evidence="14">
    <location>
        <begin position="253"/>
        <end position="274"/>
    </location>
</feature>
<protein>
    <recommendedName>
        <fullName evidence="5">Dol-P-Glc:Glc(2)Man(9)GlcNAc(2)-PP-Dol alpha-1,2-glucosyltransferase</fullName>
        <ecNumber evidence="4">2.4.1.256</ecNumber>
    </recommendedName>
</protein>
<feature type="transmembrane region" description="Helical" evidence="14">
    <location>
        <begin position="215"/>
        <end position="233"/>
    </location>
</feature>
<evidence type="ECO:0000256" key="7">
    <source>
        <dbReference type="ARBA" id="ARBA00022679"/>
    </source>
</evidence>
<dbReference type="EMBL" id="MCFG01000245">
    <property type="protein sequence ID" value="ORX77498.1"/>
    <property type="molecule type" value="Genomic_DNA"/>
</dbReference>
<evidence type="ECO:0000256" key="9">
    <source>
        <dbReference type="ARBA" id="ARBA00022824"/>
    </source>
</evidence>
<dbReference type="InterPro" id="IPR016900">
    <property type="entry name" value="Alg10"/>
</dbReference>
<feature type="transmembrane region" description="Helical" evidence="14">
    <location>
        <begin position="176"/>
        <end position="194"/>
    </location>
</feature>
<feature type="transmembrane region" description="Helical" evidence="14">
    <location>
        <begin position="120"/>
        <end position="138"/>
    </location>
</feature>
<evidence type="ECO:0000256" key="13">
    <source>
        <dbReference type="ARBA" id="ARBA00048064"/>
    </source>
</evidence>
<dbReference type="GO" id="GO:0005789">
    <property type="term" value="C:endoplasmic reticulum membrane"/>
    <property type="evidence" value="ECO:0007669"/>
    <property type="project" value="UniProtKB-SubCell"/>
</dbReference>
<feature type="transmembrane region" description="Helical" evidence="14">
    <location>
        <begin position="94"/>
        <end position="113"/>
    </location>
</feature>
<gene>
    <name evidence="15" type="ORF">BCR32DRAFT_247881</name>
</gene>
<organism evidence="15 16">
    <name type="scientific">Anaeromyces robustus</name>
    <dbReference type="NCBI Taxonomy" id="1754192"/>
    <lineage>
        <taxon>Eukaryota</taxon>
        <taxon>Fungi</taxon>
        <taxon>Fungi incertae sedis</taxon>
        <taxon>Chytridiomycota</taxon>
        <taxon>Chytridiomycota incertae sedis</taxon>
        <taxon>Neocallimastigomycetes</taxon>
        <taxon>Neocallimastigales</taxon>
        <taxon>Neocallimastigaceae</taxon>
        <taxon>Anaeromyces</taxon>
    </lineage>
</organism>
<evidence type="ECO:0000256" key="14">
    <source>
        <dbReference type="SAM" id="Phobius"/>
    </source>
</evidence>
<comment type="similarity">
    <text evidence="3">Belongs to the ALG10 glucosyltransferase family.</text>
</comment>
<evidence type="ECO:0000256" key="4">
    <source>
        <dbReference type="ARBA" id="ARBA00011967"/>
    </source>
</evidence>
<evidence type="ECO:0000256" key="8">
    <source>
        <dbReference type="ARBA" id="ARBA00022692"/>
    </source>
</evidence>
<comment type="caution">
    <text evidence="15">The sequence shown here is derived from an EMBL/GenBank/DDBJ whole genome shotgun (WGS) entry which is preliminary data.</text>
</comment>
<dbReference type="Proteomes" id="UP000193944">
    <property type="component" value="Unassembled WGS sequence"/>
</dbReference>
<reference evidence="15 16" key="2">
    <citation type="submission" date="2016-08" db="EMBL/GenBank/DDBJ databases">
        <title>Pervasive Adenine N6-methylation of Active Genes in Fungi.</title>
        <authorList>
            <consortium name="DOE Joint Genome Institute"/>
            <person name="Mondo S.J."/>
            <person name="Dannebaum R.O."/>
            <person name="Kuo R.C."/>
            <person name="Labutti K."/>
            <person name="Haridas S."/>
            <person name="Kuo A."/>
            <person name="Salamov A."/>
            <person name="Ahrendt S.R."/>
            <person name="Lipzen A."/>
            <person name="Sullivan W."/>
            <person name="Andreopoulos W.B."/>
            <person name="Clum A."/>
            <person name="Lindquist E."/>
            <person name="Daum C."/>
            <person name="Ramamoorthy G.K."/>
            <person name="Gryganskyi A."/>
            <person name="Culley D."/>
            <person name="Magnuson J.K."/>
            <person name="James T.Y."/>
            <person name="O'Malley M.A."/>
            <person name="Stajich J.E."/>
            <person name="Spatafora J.W."/>
            <person name="Visel A."/>
            <person name="Grigoriev I.V."/>
        </authorList>
    </citation>
    <scope>NUCLEOTIDE SEQUENCE [LARGE SCALE GENOMIC DNA]</scope>
    <source>
        <strain evidence="15 16">S4</strain>
    </source>
</reference>
<keyword evidence="6" id="KW-0328">Glycosyltransferase</keyword>
<keyword evidence="9" id="KW-0256">Endoplasmic reticulum</keyword>
<comment type="catalytic activity">
    <reaction evidence="13">
        <text>an alpha-D-Glc-(1-&gt;3)-alpha-D-Glc-(1-&gt;3)-alpha-D-Man-(1-&gt;2)-alpha-D-Man-(1-&gt;2)-alpha-D-Man-(1-&gt;3)-[alpha-D-Man-(1-&gt;2)-alpha-D-Man-(1-&gt;3)-[alpha-D-Man-(1-&gt;2)-alpha-D-Man-(1-&gt;6)]-alpha-D-Man-(1-&gt;6)]-beta-D-Man-(1-&gt;4)-beta-D-GlcNAc-(1-&gt;4)-alpha-D-GlcNAc-diphospho-di-trans,poly-cis-dolichol + a di-trans,poly-cis-dolichyl beta-D-glucosyl phosphate = a alpha-D-Glc-(1-&gt;2)-alpha-D-Glc-(1-&gt;3)-alpha-D-Glc-(1-&gt;3)-alpha-D-Man-(1-&gt;2)-alpha-D-Man-(1-&gt;2)-alpha-D-Man-(1-&gt;3)-[alpha-D-Man-(1-&gt;2)-alpha-D-Man-(1-&gt;3)-[alpha-D-Man-(1-&gt;2)-alpha-D-Man-(1-&gt;6)]-alpha-D-Man-(1-&gt;6)]-beta-D-Man-(1-&gt;4)-beta-D-GlcNAc-(1-&gt;4)-alpha-D-GlcNAc-diphospho-di-trans,poly-cis-dolichol + a di-trans,poly-cis-dolichyl phosphate + H(+)</text>
        <dbReference type="Rhea" id="RHEA:29543"/>
        <dbReference type="Rhea" id="RHEA-COMP:19498"/>
        <dbReference type="Rhea" id="RHEA-COMP:19502"/>
        <dbReference type="Rhea" id="RHEA-COMP:19512"/>
        <dbReference type="Rhea" id="RHEA-COMP:19522"/>
        <dbReference type="ChEBI" id="CHEBI:15378"/>
        <dbReference type="ChEBI" id="CHEBI:57525"/>
        <dbReference type="ChEBI" id="CHEBI:57683"/>
        <dbReference type="ChEBI" id="CHEBI:132522"/>
        <dbReference type="ChEBI" id="CHEBI:132523"/>
        <dbReference type="EC" id="2.4.1.256"/>
    </reaction>
    <physiologicalReaction direction="left-to-right" evidence="13">
        <dbReference type="Rhea" id="RHEA:29544"/>
    </physiologicalReaction>
</comment>
<reference evidence="15 16" key="1">
    <citation type="submission" date="2016-08" db="EMBL/GenBank/DDBJ databases">
        <title>A Parts List for Fungal Cellulosomes Revealed by Comparative Genomics.</title>
        <authorList>
            <consortium name="DOE Joint Genome Institute"/>
            <person name="Haitjema C.H."/>
            <person name="Gilmore S.P."/>
            <person name="Henske J.K."/>
            <person name="Solomon K.V."/>
            <person name="De Groot R."/>
            <person name="Kuo A."/>
            <person name="Mondo S.J."/>
            <person name="Salamov A.A."/>
            <person name="Labutti K."/>
            <person name="Zhao Z."/>
            <person name="Chiniquy J."/>
            <person name="Barry K."/>
            <person name="Brewer H.M."/>
            <person name="Purvine S.O."/>
            <person name="Wright A.T."/>
            <person name="Boxma B."/>
            <person name="Van Alen T."/>
            <person name="Hackstein J.H."/>
            <person name="Baker S.E."/>
            <person name="Grigoriev I.V."/>
            <person name="O'Malley M.A."/>
        </authorList>
    </citation>
    <scope>NUCLEOTIDE SEQUENCE [LARGE SCALE GENOMIC DNA]</scope>
    <source>
        <strain evidence="15 16">S4</strain>
    </source>
</reference>
<evidence type="ECO:0000256" key="10">
    <source>
        <dbReference type="ARBA" id="ARBA00022989"/>
    </source>
</evidence>
<comment type="pathway">
    <text evidence="2">Protein modification; protein glycosylation.</text>
</comment>
<evidence type="ECO:0000256" key="12">
    <source>
        <dbReference type="ARBA" id="ARBA00044727"/>
    </source>
</evidence>
<comment type="function">
    <text evidence="12">Dol-P-Glc:Glc(2)Man(9)GlcNAc(2)-PP-Dol alpha-1,2-glucosyltransferase that operates in the biosynthetic pathway of dolichol-linked oligosaccharides, the glycan precursors employed in protein asparagine (N)-glycosylation. The assembly of dolichol-linked oligosaccharides begins on the cytosolic side of the endoplasmic reticulum membrane and finishes in its lumen. The sequential addition of sugars to dolichol pyrophosphate produces dolichol-linked oligosaccharides containing fourteen sugars, including two GlcNAcs, nine mannoses and three glucoses. Once assembled, the oligosaccharide is transferred from the lipid to nascent proteins by oligosaccharyltransferases. In the lumen of the endoplasmic reticulum, adds the third and last glucose residue from dolichyl phosphate glucose (Dol-P-Glc) onto the lipid-linked oligosaccharide intermediate Glc(2)Man(9)GlcNAc(2)-PP-Dol to produce Glc(3)Man(9)GlcNAc(2)-PP-Dol.</text>
</comment>
<keyword evidence="8 14" id="KW-0812">Transmembrane</keyword>
<evidence type="ECO:0000256" key="5">
    <source>
        <dbReference type="ARBA" id="ARBA00018512"/>
    </source>
</evidence>
<evidence type="ECO:0000256" key="11">
    <source>
        <dbReference type="ARBA" id="ARBA00023136"/>
    </source>
</evidence>
<dbReference type="GO" id="GO:0106073">
    <property type="term" value="F:dolichyl pyrophosphate Glc2Man9GlcNAc2 alpha-1,2-glucosyltransferase activity"/>
    <property type="evidence" value="ECO:0007669"/>
    <property type="project" value="UniProtKB-EC"/>
</dbReference>
<name>A0A1Y1WW06_9FUNG</name>
<evidence type="ECO:0000256" key="2">
    <source>
        <dbReference type="ARBA" id="ARBA00004922"/>
    </source>
</evidence>
<evidence type="ECO:0000313" key="15">
    <source>
        <dbReference type="EMBL" id="ORX77498.1"/>
    </source>
</evidence>
<dbReference type="AlphaFoldDB" id="A0A1Y1WW06"/>
<evidence type="ECO:0000256" key="3">
    <source>
        <dbReference type="ARBA" id="ARBA00010600"/>
    </source>
</evidence>
<dbReference type="EC" id="2.4.1.256" evidence="4"/>